<feature type="compositionally biased region" description="Polar residues" evidence="1">
    <location>
        <begin position="519"/>
        <end position="528"/>
    </location>
</feature>
<dbReference type="PANTHER" id="PTHR22845">
    <property type="entry name" value="APOPTOTIC PROTEASE-ACTIVATING FACTOR 1"/>
    <property type="match status" value="1"/>
</dbReference>
<feature type="region of interest" description="Disordered" evidence="1">
    <location>
        <begin position="513"/>
        <end position="621"/>
    </location>
</feature>
<dbReference type="Gene3D" id="3.40.50.300">
    <property type="entry name" value="P-loop containing nucleotide triphosphate hydrolases"/>
    <property type="match status" value="2"/>
</dbReference>
<feature type="compositionally biased region" description="Basic and acidic residues" evidence="1">
    <location>
        <begin position="390"/>
        <end position="404"/>
    </location>
</feature>
<gene>
    <name evidence="4" type="primary">LOC109478010</name>
</gene>
<dbReference type="OrthoDB" id="10441106at2759"/>
<dbReference type="Pfam" id="PF00931">
    <property type="entry name" value="NB-ARC"/>
    <property type="match status" value="1"/>
</dbReference>
<feature type="domain" description="CARD" evidence="2">
    <location>
        <begin position="1"/>
        <end position="86"/>
    </location>
</feature>
<feature type="region of interest" description="Disordered" evidence="1">
    <location>
        <begin position="802"/>
        <end position="830"/>
    </location>
</feature>
<feature type="region of interest" description="Disordered" evidence="1">
    <location>
        <begin position="1359"/>
        <end position="1390"/>
    </location>
</feature>
<dbReference type="PANTHER" id="PTHR22845:SF5">
    <property type="entry name" value="APOPTOTIC PROTEASE-ACTIVATING FACTOR 1"/>
    <property type="match status" value="1"/>
</dbReference>
<protein>
    <submittedName>
        <fullName evidence="4">Uncharacterized protein LOC109478010</fullName>
    </submittedName>
</protein>
<feature type="region of interest" description="Disordered" evidence="1">
    <location>
        <begin position="1281"/>
        <end position="1346"/>
    </location>
</feature>
<accession>A0A6P4Z0D3</accession>
<sequence length="1565" mass="173472">MAETHKEKLRKHHCRLKGTIRAHHITGSLKEKGVLTDDAVDKIYDEATDEKRTERLLFILAKILSKKRLSYAFEAFIQSLKEVQEHGTCLYEDIVQLLEGADPDQGTDEDKKWIHVRSKIKEYIAKHLDPKKACDDLTKSHILTEEVADIIQEEKEPFERAMSLLSVLPTTKGQSAFLALCRVLHAQGLEDIVSFLNRASVGDTLKPVTNVPEPVEYFLETTDATNVEQALQNSNNPSTIVVGGIPKSGKTQITRRIAKKFRHHHPTAVVWALDGQNRQTLLASMRKLLEALNAEVTDEEDITEVDKCLDQALQNRGTPVLLIVDDLEDGTLLTPTLLRERIQSRVMIPTPQEELQLPAEADVLHISVSGFSTEEVEMFFEANKPKKYKPNQENKPNKEDKPKEEYQHAFLEALNEAFNHLPLTWASALQFMKISHTSLENFVAQLKEGNTVMDIQEEMKRWMLPHYEKFDPAEESMQLRSAMSKLSSTCWESTSKKSSDGFHSYGYVLPASSAKEKSNPSSHTQSNPEVDVDTLHPQAPNDQPVSRGDSTIPKLGNSKDRHEEEKHETTLAECEDNDKTSDGTAREINITPSTGPTSAQCQEVPPCRQLSQEEPTSASNIPIPVLERAVVPPDIDGIQTTHVATRSTEHADTVQERVGGSLENLSHETSAESEHGKVSEYAAALPVEEPRRGSYGASTEAQSFGSSHCTMTANAPSLQSSLATASQVKQCSRKHAPTSEMDSTSSEEVPLTTPPSERDAPDPNIMAQQQDMAAENIDNSTQLKGPLPTACIEGGIEAEGAVGGRCSPNPSQAAAQDQTTPSCHSSGRTSIPCREVQNVSRALSIGSGWDLVRRRRTEIARRIKPDLACEYLRNANVLTEDECRGIVEDEDEDEDKATSLLCILPAKGQEALLAFCAALRDQSLDDIAALITASQVSDILRPITNVPDPVNNFFPTHDANIVRRAVEAVTQHIILVCEVAGSGKTQIARWIAKQFLLHHPTAVVWALDGQNSQTLLASMRKLLEALNAQVTDEEDITKVDECLDRALQNRGTPVLRIVDDLEDGTLLTLTPTLLRERIQSRVLILAHQEELQLPDETPWPCNLEGGFQTWEGVRFFQTVLEEAHYQVNDLQGIADAFNGRPLGLAAALEFMRNTHTSPEHYLFLLKEEQTAWILQEEAQRFMAQHYNKFNERNLHPVFQAAHNKVRGRRDTSKTDEDTKETCLESPSEYTDDTTSSAQDEQDESPEGQEEEEERMRDEGEGERPTIGSQTQLEEAVSALQLQEEAVESHSPDDQDTQSLSSSLAALARSTDGSELEGAVGGIFSPPSHTTSEEEEQKMRDETQSEAAASALWFQEEAIDSHSSDDQLEGAVGGILSPPRSRTASGLPSALASIPPPGPNYARLAVPCPLVQPATRILCQILRLPEPDIQNQEFPMLPSAGQLGQEQAMGSVLVFSPASEQLIATEQGQPHQFLWDIASRPGLTREVFEHVLDSSFTFRYYVPRRPPESLPFVPRDARIGMGTIVQAVAASEGNHWAWRITSTPTGMELEFVSHFIIYNFVNQNFV</sequence>
<feature type="region of interest" description="Disordered" evidence="1">
    <location>
        <begin position="726"/>
        <end position="763"/>
    </location>
</feature>
<feature type="compositionally biased region" description="Basic and acidic residues" evidence="1">
    <location>
        <begin position="1253"/>
        <end position="1263"/>
    </location>
</feature>
<dbReference type="PROSITE" id="PS50209">
    <property type="entry name" value="CARD"/>
    <property type="match status" value="2"/>
</dbReference>
<feature type="compositionally biased region" description="Polar residues" evidence="1">
    <location>
        <begin position="808"/>
        <end position="829"/>
    </location>
</feature>
<dbReference type="InterPro" id="IPR011029">
    <property type="entry name" value="DEATH-like_dom_sf"/>
</dbReference>
<dbReference type="InterPro" id="IPR001315">
    <property type="entry name" value="CARD"/>
</dbReference>
<feature type="compositionally biased region" description="Basic and acidic residues" evidence="1">
    <location>
        <begin position="1208"/>
        <end position="1222"/>
    </location>
</feature>
<evidence type="ECO:0000259" key="2">
    <source>
        <dbReference type="PROSITE" id="PS50209"/>
    </source>
</evidence>
<feature type="region of interest" description="Disordered" evidence="1">
    <location>
        <begin position="1200"/>
        <end position="1269"/>
    </location>
</feature>
<dbReference type="RefSeq" id="XP_019635020.1">
    <property type="nucleotide sequence ID" value="XM_019779461.1"/>
</dbReference>
<dbReference type="GO" id="GO:0042981">
    <property type="term" value="P:regulation of apoptotic process"/>
    <property type="evidence" value="ECO:0007669"/>
    <property type="project" value="InterPro"/>
</dbReference>
<dbReference type="SUPFAM" id="SSF47986">
    <property type="entry name" value="DEATH domain"/>
    <property type="match status" value="3"/>
</dbReference>
<feature type="region of interest" description="Disordered" evidence="1">
    <location>
        <begin position="383"/>
        <end position="404"/>
    </location>
</feature>
<feature type="compositionally biased region" description="Polar residues" evidence="1">
    <location>
        <begin position="590"/>
        <end position="601"/>
    </location>
</feature>
<dbReference type="GeneID" id="109478010"/>
<dbReference type="SMART" id="SM00114">
    <property type="entry name" value="CARD"/>
    <property type="match status" value="3"/>
</dbReference>
<feature type="compositionally biased region" description="Low complexity" evidence="1">
    <location>
        <begin position="1298"/>
        <end position="1307"/>
    </location>
</feature>
<dbReference type="Pfam" id="PF00619">
    <property type="entry name" value="CARD"/>
    <property type="match status" value="2"/>
</dbReference>
<evidence type="ECO:0000313" key="3">
    <source>
        <dbReference type="Proteomes" id="UP000515135"/>
    </source>
</evidence>
<dbReference type="SUPFAM" id="SSF52540">
    <property type="entry name" value="P-loop containing nucleoside triphosphate hydrolases"/>
    <property type="match status" value="2"/>
</dbReference>
<proteinExistence type="predicted"/>
<keyword evidence="3" id="KW-1185">Reference proteome</keyword>
<dbReference type="CDD" id="cd01671">
    <property type="entry name" value="CARD"/>
    <property type="match status" value="3"/>
</dbReference>
<name>A0A6P4Z0D3_BRABE</name>
<feature type="compositionally biased region" description="Basic and acidic residues" evidence="1">
    <location>
        <begin position="557"/>
        <end position="570"/>
    </location>
</feature>
<feature type="domain" description="CARD" evidence="2">
    <location>
        <begin position="850"/>
        <end position="934"/>
    </location>
</feature>
<dbReference type="Proteomes" id="UP000515135">
    <property type="component" value="Unplaced"/>
</dbReference>
<feature type="compositionally biased region" description="Polar residues" evidence="1">
    <location>
        <begin position="609"/>
        <end position="620"/>
    </location>
</feature>
<dbReference type="InterPro" id="IPR027417">
    <property type="entry name" value="P-loop_NTPase"/>
</dbReference>
<dbReference type="Gene3D" id="1.10.533.10">
    <property type="entry name" value="Death Domain, Fas"/>
    <property type="match status" value="3"/>
</dbReference>
<dbReference type="InterPro" id="IPR002182">
    <property type="entry name" value="NB-ARC"/>
</dbReference>
<dbReference type="KEGG" id="bbel:109478010"/>
<evidence type="ECO:0000313" key="4">
    <source>
        <dbReference type="RefSeq" id="XP_019635020.1"/>
    </source>
</evidence>
<organism evidence="3 4">
    <name type="scientific">Branchiostoma belcheri</name>
    <name type="common">Amphioxus</name>
    <dbReference type="NCBI Taxonomy" id="7741"/>
    <lineage>
        <taxon>Eukaryota</taxon>
        <taxon>Metazoa</taxon>
        <taxon>Chordata</taxon>
        <taxon>Cephalochordata</taxon>
        <taxon>Leptocardii</taxon>
        <taxon>Amphioxiformes</taxon>
        <taxon>Branchiostomatidae</taxon>
        <taxon>Branchiostoma</taxon>
    </lineage>
</organism>
<feature type="compositionally biased region" description="Acidic residues" evidence="1">
    <location>
        <begin position="1239"/>
        <end position="1252"/>
    </location>
</feature>
<reference evidence="4" key="1">
    <citation type="submission" date="2025-08" db="UniProtKB">
        <authorList>
            <consortium name="RefSeq"/>
        </authorList>
    </citation>
    <scope>IDENTIFICATION</scope>
    <source>
        <tissue evidence="4">Gonad</tissue>
    </source>
</reference>
<evidence type="ECO:0000256" key="1">
    <source>
        <dbReference type="SAM" id="MobiDB-lite"/>
    </source>
</evidence>